<evidence type="ECO:0000313" key="2">
    <source>
        <dbReference type="EMBL" id="OSQ48288.1"/>
    </source>
</evidence>
<dbReference type="InterPro" id="IPR016040">
    <property type="entry name" value="NAD(P)-bd_dom"/>
</dbReference>
<comment type="caution">
    <text evidence="2">The sequence shown here is derived from an EMBL/GenBank/DDBJ whole genome shotgun (WGS) entry which is preliminary data.</text>
</comment>
<dbReference type="Proteomes" id="UP000193396">
    <property type="component" value="Unassembled WGS sequence"/>
</dbReference>
<proteinExistence type="predicted"/>
<feature type="domain" description="NAD(P)-binding" evidence="1">
    <location>
        <begin position="6"/>
        <end position="147"/>
    </location>
</feature>
<dbReference type="PANTHER" id="PTHR47129">
    <property type="entry name" value="QUINONE OXIDOREDUCTASE 2"/>
    <property type="match status" value="1"/>
</dbReference>
<keyword evidence="3" id="KW-1185">Reference proteome</keyword>
<dbReference type="EMBL" id="JFKB01000005">
    <property type="protein sequence ID" value="OSQ48288.1"/>
    <property type="molecule type" value="Genomic_DNA"/>
</dbReference>
<name>A0A1Y2LC11_9PROT</name>
<dbReference type="RefSeq" id="WP_085617797.1">
    <property type="nucleotide sequence ID" value="NZ_JFKB01000005.1"/>
</dbReference>
<dbReference type="InterPro" id="IPR052718">
    <property type="entry name" value="NmrA-type_oxidoreductase"/>
</dbReference>
<dbReference type="OrthoDB" id="7771794at2"/>
<dbReference type="SUPFAM" id="SSF51735">
    <property type="entry name" value="NAD(P)-binding Rossmann-fold domains"/>
    <property type="match status" value="1"/>
</dbReference>
<reference evidence="2 3" key="1">
    <citation type="submission" date="2014-03" db="EMBL/GenBank/DDBJ databases">
        <title>The draft genome sequence of Thalassospira alkalitolerans JCM 18968.</title>
        <authorList>
            <person name="Lai Q."/>
            <person name="Shao Z."/>
        </authorList>
    </citation>
    <scope>NUCLEOTIDE SEQUENCE [LARGE SCALE GENOMIC DNA]</scope>
    <source>
        <strain evidence="2 3">JCM 18968</strain>
    </source>
</reference>
<organism evidence="2 3">
    <name type="scientific">Thalassospira alkalitolerans</name>
    <dbReference type="NCBI Taxonomy" id="1293890"/>
    <lineage>
        <taxon>Bacteria</taxon>
        <taxon>Pseudomonadati</taxon>
        <taxon>Pseudomonadota</taxon>
        <taxon>Alphaproteobacteria</taxon>
        <taxon>Rhodospirillales</taxon>
        <taxon>Thalassospiraceae</taxon>
        <taxon>Thalassospira</taxon>
    </lineage>
</organism>
<evidence type="ECO:0000313" key="3">
    <source>
        <dbReference type="Proteomes" id="UP000193396"/>
    </source>
</evidence>
<accession>A0A1Y2LC11</accession>
<dbReference type="Pfam" id="PF13460">
    <property type="entry name" value="NAD_binding_10"/>
    <property type="match status" value="1"/>
</dbReference>
<dbReference type="Gene3D" id="3.90.25.10">
    <property type="entry name" value="UDP-galactose 4-epimerase, domain 1"/>
    <property type="match status" value="1"/>
</dbReference>
<dbReference type="STRING" id="1293890.TALK_08350"/>
<evidence type="ECO:0000259" key="1">
    <source>
        <dbReference type="Pfam" id="PF13460"/>
    </source>
</evidence>
<dbReference type="PANTHER" id="PTHR47129:SF1">
    <property type="entry name" value="NMRA-LIKE DOMAIN-CONTAINING PROTEIN"/>
    <property type="match status" value="1"/>
</dbReference>
<sequence length="286" mass="30135">MFIITGANGQLGHAIVKKILGFVSADQVAAICRDPQKAADLSALGVEVRRGDFDKPESLSRAFEGASQVLIVSSNARAYGGDPLVQHQNAIDAARAAGAARIVYTSHMAASAHSAFPPMHDHAATEKMLQDCGVVWTALRHGFYASSAIAVIRDALETGVIETAADGPVSWVAHDDLAEAAAIILSQAPDKSGPTSPLAPTQSFDFKGLARLASDFLGKPIHHKIIADDDMRAKLAGRGIPAHVANIILGRDIAARNGEFATVDPTLKQILGRSPISMRDLIAEQI</sequence>
<dbReference type="Gene3D" id="3.40.50.720">
    <property type="entry name" value="NAD(P)-binding Rossmann-like Domain"/>
    <property type="match status" value="1"/>
</dbReference>
<dbReference type="AlphaFoldDB" id="A0A1Y2LC11"/>
<protein>
    <submittedName>
        <fullName evidence="2">NmrA family transcriptional regulator</fullName>
    </submittedName>
</protein>
<gene>
    <name evidence="2" type="ORF">TALK_08350</name>
</gene>
<dbReference type="InterPro" id="IPR036291">
    <property type="entry name" value="NAD(P)-bd_dom_sf"/>
</dbReference>